<feature type="chain" id="PRO_5002766760" evidence="1">
    <location>
        <begin position="20"/>
        <end position="124"/>
    </location>
</feature>
<keyword evidence="1" id="KW-0732">Signal</keyword>
<organism evidence="2 3">
    <name type="scientific">Shewanella woodyi (strain ATCC 51908 / MS32)</name>
    <dbReference type="NCBI Taxonomy" id="392500"/>
    <lineage>
        <taxon>Bacteria</taxon>
        <taxon>Pseudomonadati</taxon>
        <taxon>Pseudomonadota</taxon>
        <taxon>Gammaproteobacteria</taxon>
        <taxon>Alteromonadales</taxon>
        <taxon>Shewanellaceae</taxon>
        <taxon>Shewanella</taxon>
    </lineage>
</organism>
<name>B1KKD8_SHEWM</name>
<dbReference type="AlphaFoldDB" id="B1KKD8"/>
<dbReference type="Proteomes" id="UP000002168">
    <property type="component" value="Chromosome"/>
</dbReference>
<dbReference type="STRING" id="392500.Swoo_1490"/>
<reference evidence="2 3" key="1">
    <citation type="submission" date="2008-02" db="EMBL/GenBank/DDBJ databases">
        <title>Complete sequence of Shewanella woodyi ATCC 51908.</title>
        <authorList>
            <consortium name="US DOE Joint Genome Institute"/>
            <person name="Copeland A."/>
            <person name="Lucas S."/>
            <person name="Lapidus A."/>
            <person name="Glavina del Rio T."/>
            <person name="Dalin E."/>
            <person name="Tice H."/>
            <person name="Bruce D."/>
            <person name="Goodwin L."/>
            <person name="Pitluck S."/>
            <person name="Sims D."/>
            <person name="Brettin T."/>
            <person name="Detter J.C."/>
            <person name="Han C."/>
            <person name="Kuske C.R."/>
            <person name="Schmutz J."/>
            <person name="Larimer F."/>
            <person name="Land M."/>
            <person name="Hauser L."/>
            <person name="Kyrpides N."/>
            <person name="Lykidis A."/>
            <person name="Zhao J.-S."/>
            <person name="Richardson P."/>
        </authorList>
    </citation>
    <scope>NUCLEOTIDE SEQUENCE [LARGE SCALE GENOMIC DNA]</scope>
    <source>
        <strain evidence="3">ATCC 51908 / MS32</strain>
    </source>
</reference>
<evidence type="ECO:0000256" key="1">
    <source>
        <dbReference type="SAM" id="SignalP"/>
    </source>
</evidence>
<keyword evidence="3" id="KW-1185">Reference proteome</keyword>
<protein>
    <submittedName>
        <fullName evidence="2">Uncharacterized protein</fullName>
    </submittedName>
</protein>
<dbReference type="EMBL" id="CP000961">
    <property type="protein sequence ID" value="ACA85778.1"/>
    <property type="molecule type" value="Genomic_DNA"/>
</dbReference>
<sequence precursor="true">MKILILLVVSLLVSFSAQASAPACYSSYNGYCQYDGKVSRIYVNSSNLILLYFDEAMDPALGSEANMSLNSGVAAAVLITQNPEFAKLFYSTALAAQASQRNVQIQMRGTLSGYMKADRIWLAE</sequence>
<dbReference type="KEGG" id="swd:Swoo_1490"/>
<proteinExistence type="predicted"/>
<accession>B1KKD8</accession>
<gene>
    <name evidence="2" type="ordered locus">Swoo_1490</name>
</gene>
<evidence type="ECO:0000313" key="2">
    <source>
        <dbReference type="EMBL" id="ACA85778.1"/>
    </source>
</evidence>
<dbReference type="HOGENOM" id="CLU_2002358_0_0_6"/>
<feature type="signal peptide" evidence="1">
    <location>
        <begin position="1"/>
        <end position="19"/>
    </location>
</feature>
<evidence type="ECO:0000313" key="3">
    <source>
        <dbReference type="Proteomes" id="UP000002168"/>
    </source>
</evidence>
<dbReference type="RefSeq" id="WP_012324124.1">
    <property type="nucleotide sequence ID" value="NC_010506.1"/>
</dbReference>